<keyword evidence="1" id="KW-1133">Transmembrane helix</keyword>
<dbReference type="AlphaFoldDB" id="A0A1F5SJ82"/>
<organism evidence="2 3">
    <name type="scientific">Candidatus Falkowbacteria bacterium RIFOXYA2_FULL_47_9</name>
    <dbReference type="NCBI Taxonomy" id="1797995"/>
    <lineage>
        <taxon>Bacteria</taxon>
        <taxon>Candidatus Falkowiibacteriota</taxon>
    </lineage>
</organism>
<reference evidence="2 3" key="1">
    <citation type="journal article" date="2016" name="Nat. Commun.">
        <title>Thousands of microbial genomes shed light on interconnected biogeochemical processes in an aquifer system.</title>
        <authorList>
            <person name="Anantharaman K."/>
            <person name="Brown C.T."/>
            <person name="Hug L.A."/>
            <person name="Sharon I."/>
            <person name="Castelle C.J."/>
            <person name="Probst A.J."/>
            <person name="Thomas B.C."/>
            <person name="Singh A."/>
            <person name="Wilkins M.J."/>
            <person name="Karaoz U."/>
            <person name="Brodie E.L."/>
            <person name="Williams K.H."/>
            <person name="Hubbard S.S."/>
            <person name="Banfield J.F."/>
        </authorList>
    </citation>
    <scope>NUCLEOTIDE SEQUENCE [LARGE SCALE GENOMIC DNA]</scope>
</reference>
<dbReference type="Proteomes" id="UP000178925">
    <property type="component" value="Unassembled WGS sequence"/>
</dbReference>
<accession>A0A1F5SJ82</accession>
<sequence length="75" mass="9188">MLTKIEKQCIKIMTLFLYQNFTLEGKMKELLLFLQKIPSEWLQDGARFYFFLALVLSVFGWLDYWRKKVVFSRER</sequence>
<comment type="caution">
    <text evidence="2">The sequence shown here is derived from an EMBL/GenBank/DDBJ whole genome shotgun (WGS) entry which is preliminary data.</text>
</comment>
<gene>
    <name evidence="2" type="ORF">A2242_01900</name>
</gene>
<evidence type="ECO:0000313" key="2">
    <source>
        <dbReference type="EMBL" id="OGF26702.1"/>
    </source>
</evidence>
<proteinExistence type="predicted"/>
<feature type="transmembrane region" description="Helical" evidence="1">
    <location>
        <begin position="48"/>
        <end position="65"/>
    </location>
</feature>
<dbReference type="STRING" id="1797995.A2242_01900"/>
<evidence type="ECO:0000256" key="1">
    <source>
        <dbReference type="SAM" id="Phobius"/>
    </source>
</evidence>
<name>A0A1F5SJ82_9BACT</name>
<keyword evidence="1" id="KW-0472">Membrane</keyword>
<dbReference type="EMBL" id="MFGC01000033">
    <property type="protein sequence ID" value="OGF26702.1"/>
    <property type="molecule type" value="Genomic_DNA"/>
</dbReference>
<keyword evidence="1" id="KW-0812">Transmembrane</keyword>
<protein>
    <submittedName>
        <fullName evidence="2">Uncharacterized protein</fullName>
    </submittedName>
</protein>
<evidence type="ECO:0000313" key="3">
    <source>
        <dbReference type="Proteomes" id="UP000178925"/>
    </source>
</evidence>